<feature type="transmembrane region" description="Helical" evidence="2">
    <location>
        <begin position="15"/>
        <end position="37"/>
    </location>
</feature>
<organism evidence="3 4">
    <name type="scientific">Effrenium voratum</name>
    <dbReference type="NCBI Taxonomy" id="2562239"/>
    <lineage>
        <taxon>Eukaryota</taxon>
        <taxon>Sar</taxon>
        <taxon>Alveolata</taxon>
        <taxon>Dinophyceae</taxon>
        <taxon>Suessiales</taxon>
        <taxon>Symbiodiniaceae</taxon>
        <taxon>Effrenium</taxon>
    </lineage>
</organism>
<comment type="caution">
    <text evidence="3">The sequence shown here is derived from an EMBL/GenBank/DDBJ whole genome shotgun (WGS) entry which is preliminary data.</text>
</comment>
<evidence type="ECO:0000313" key="3">
    <source>
        <dbReference type="EMBL" id="CAJ1384514.1"/>
    </source>
</evidence>
<name>A0AA36IE17_9DINO</name>
<reference evidence="3" key="1">
    <citation type="submission" date="2023-08" db="EMBL/GenBank/DDBJ databases">
        <authorList>
            <person name="Chen Y."/>
            <person name="Shah S."/>
            <person name="Dougan E. K."/>
            <person name="Thang M."/>
            <person name="Chan C."/>
        </authorList>
    </citation>
    <scope>NUCLEOTIDE SEQUENCE</scope>
</reference>
<evidence type="ECO:0000313" key="4">
    <source>
        <dbReference type="Proteomes" id="UP001178507"/>
    </source>
</evidence>
<proteinExistence type="predicted"/>
<keyword evidence="2" id="KW-1133">Transmembrane helix</keyword>
<accession>A0AA36IE17</accession>
<dbReference type="EMBL" id="CAUJNA010001117">
    <property type="protein sequence ID" value="CAJ1384514.1"/>
    <property type="molecule type" value="Genomic_DNA"/>
</dbReference>
<keyword evidence="2" id="KW-0472">Membrane</keyword>
<protein>
    <submittedName>
        <fullName evidence="3">Uncharacterized protein</fullName>
    </submittedName>
</protein>
<keyword evidence="2" id="KW-0812">Transmembrane</keyword>
<evidence type="ECO:0000256" key="1">
    <source>
        <dbReference type="SAM" id="MobiDB-lite"/>
    </source>
</evidence>
<feature type="region of interest" description="Disordered" evidence="1">
    <location>
        <begin position="263"/>
        <end position="285"/>
    </location>
</feature>
<sequence length="285" mass="32219">MFLFQVENDNEDSGPIHPCCSICMGIFLILLAPYVIWHTEGDYIKTLQVLEAAGKGAVQPCPYREDGRCTDCSLDALRDGQLVFLACEFGNLKTLTDVQKDAFDLPTLAPMVNGRERAAAFKWRAQMYQIQQVSRGTKAVSMDVPDCSVSQVIGMDDDNDPGAVQRQRLCCPRAGQAKFDRLYYGVNKQCQPYKSKAALFQTNAEAQLVELEELPTNTSDVADAFDRPLTKRRLKEVKDDTRRRRTSYTCSYPCFSWRQGWEGDEATNPDESGQRYLPTSQRWHG</sequence>
<evidence type="ECO:0000256" key="2">
    <source>
        <dbReference type="SAM" id="Phobius"/>
    </source>
</evidence>
<gene>
    <name evidence="3" type="ORF">EVOR1521_LOCUS11378</name>
</gene>
<dbReference type="AlphaFoldDB" id="A0AA36IE17"/>
<keyword evidence="4" id="KW-1185">Reference proteome</keyword>
<dbReference type="Proteomes" id="UP001178507">
    <property type="component" value="Unassembled WGS sequence"/>
</dbReference>